<proteinExistence type="predicted"/>
<keyword evidence="3" id="KW-0378">Hydrolase</keyword>
<dbReference type="PANTHER" id="PTHR43211">
    <property type="entry name" value="FUMARYLACETOACETATE HYDROLASE"/>
    <property type="match status" value="1"/>
</dbReference>
<evidence type="ECO:0000313" key="6">
    <source>
        <dbReference type="Proteomes" id="UP000256345"/>
    </source>
</evidence>
<dbReference type="PANTHER" id="PTHR43211:SF1">
    <property type="entry name" value="BLL6422 PROTEIN"/>
    <property type="match status" value="1"/>
</dbReference>
<evidence type="ECO:0000313" key="5">
    <source>
        <dbReference type="Proteomes" id="UP000035579"/>
    </source>
</evidence>
<evidence type="ECO:0000259" key="1">
    <source>
        <dbReference type="Pfam" id="PF01557"/>
    </source>
</evidence>
<dbReference type="SUPFAM" id="SSF56529">
    <property type="entry name" value="FAH"/>
    <property type="match status" value="1"/>
</dbReference>
<protein>
    <submittedName>
        <fullName evidence="4">Fumarylacetoacetate (FAA) hydrolase</fullName>
    </submittedName>
    <submittedName>
        <fullName evidence="3">Fumarylacetoacetate hydrolase family protein</fullName>
    </submittedName>
</protein>
<dbReference type="AlphaFoldDB" id="A0AAC8QH10"/>
<evidence type="ECO:0000313" key="4">
    <source>
        <dbReference type="EMBL" id="REG26708.1"/>
    </source>
</evidence>
<dbReference type="Gene3D" id="3.90.850.10">
    <property type="entry name" value="Fumarylacetoacetase-like, C-terminal domain"/>
    <property type="match status" value="1"/>
</dbReference>
<dbReference type="Proteomes" id="UP000035579">
    <property type="component" value="Chromosome"/>
</dbReference>
<dbReference type="Pfam" id="PF18288">
    <property type="entry name" value="FAA_hydro_N_2"/>
    <property type="match status" value="1"/>
</dbReference>
<evidence type="ECO:0000313" key="3">
    <source>
        <dbReference type="EMBL" id="AKJ07304.1"/>
    </source>
</evidence>
<dbReference type="GO" id="GO:0016787">
    <property type="term" value="F:hydrolase activity"/>
    <property type="evidence" value="ECO:0007669"/>
    <property type="project" value="UniProtKB-KW"/>
</dbReference>
<dbReference type="Proteomes" id="UP000256345">
    <property type="component" value="Unassembled WGS sequence"/>
</dbReference>
<accession>A0AAC8QH10</accession>
<keyword evidence="6" id="KW-1185">Reference proteome</keyword>
<evidence type="ECO:0000259" key="2">
    <source>
        <dbReference type="Pfam" id="PF18288"/>
    </source>
</evidence>
<dbReference type="EMBL" id="QUMU01000011">
    <property type="protein sequence ID" value="REG26708.1"/>
    <property type="molecule type" value="Genomic_DNA"/>
</dbReference>
<dbReference type="KEGG" id="age:AA314_08930"/>
<dbReference type="InterPro" id="IPR041072">
    <property type="entry name" value="FAA_hydro_N"/>
</dbReference>
<feature type="domain" description="Fumarylacetoacetase-like C-terminal" evidence="1">
    <location>
        <begin position="81"/>
        <end position="322"/>
    </location>
</feature>
<dbReference type="Pfam" id="PF01557">
    <property type="entry name" value="FAA_hydrolase"/>
    <property type="match status" value="1"/>
</dbReference>
<dbReference type="RefSeq" id="WP_047860364.1">
    <property type="nucleotide sequence ID" value="NZ_CP011509.1"/>
</dbReference>
<reference evidence="4 6" key="2">
    <citation type="submission" date="2018-08" db="EMBL/GenBank/DDBJ databases">
        <title>Genomic Encyclopedia of Archaeal and Bacterial Type Strains, Phase II (KMG-II): from individual species to whole genera.</title>
        <authorList>
            <person name="Goeker M."/>
        </authorList>
    </citation>
    <scope>NUCLEOTIDE SEQUENCE [LARGE SCALE GENOMIC DNA]</scope>
    <source>
        <strain evidence="4 6">DSM 2261</strain>
    </source>
</reference>
<dbReference type="EMBL" id="CP011509">
    <property type="protein sequence ID" value="AKJ07304.1"/>
    <property type="molecule type" value="Genomic_DNA"/>
</dbReference>
<name>A0AAC8QH10_9BACT</name>
<dbReference type="InterPro" id="IPR036663">
    <property type="entry name" value="Fumarylacetoacetase_C_sf"/>
</dbReference>
<organism evidence="3 5">
    <name type="scientific">Archangium gephyra</name>
    <dbReference type="NCBI Taxonomy" id="48"/>
    <lineage>
        <taxon>Bacteria</taxon>
        <taxon>Pseudomonadati</taxon>
        <taxon>Myxococcota</taxon>
        <taxon>Myxococcia</taxon>
        <taxon>Myxococcales</taxon>
        <taxon>Cystobacterineae</taxon>
        <taxon>Archangiaceae</taxon>
        <taxon>Archangium</taxon>
    </lineage>
</organism>
<dbReference type="InterPro" id="IPR011234">
    <property type="entry name" value="Fumarylacetoacetase-like_C"/>
</dbReference>
<sequence length="325" mass="35497">MKLATLNDGTRDGRLIVVKRDNSAYAFATNVALTLQAALDQWDALEPRLRALAEELEAGRVQSRPLDVSALLSPLPRAYEWVDGSAYLNHVVLVRKARNAEPPPTLKTDPLVYQGGSGTFLSPTQDIPLVDEAWGMDFESEVAVILGDVPLGTQAKDAEKHVKLVMLCNDVTLRNLIPNELAKGFGFFQGKPSSSFSPFALTPDELGPAWKDGRVHLRLRSTLNGQVVGDTDAGPEMHFSFFDLLQHISKTRPFTAGTILGSGTVSNEDRARGISCLAERRMIETIEAGGPKTPFMKVGDRIEIEMFGPEGQSLFGRISQKVVKP</sequence>
<reference evidence="3 5" key="1">
    <citation type="submission" date="2015-05" db="EMBL/GenBank/DDBJ databases">
        <title>Genome assembly of Archangium gephyra DSM 2261.</title>
        <authorList>
            <person name="Sharma G."/>
            <person name="Subramanian S."/>
        </authorList>
    </citation>
    <scope>NUCLEOTIDE SEQUENCE [LARGE SCALE GENOMIC DNA]</scope>
    <source>
        <strain evidence="3 5">DSM 2261</strain>
    </source>
</reference>
<gene>
    <name evidence="3" type="ORF">AA314_08930</name>
    <name evidence="4" type="ORF">ATI61_111259</name>
</gene>
<feature type="domain" description="Fumarylacetoacetase N-terminal" evidence="2">
    <location>
        <begin position="1"/>
        <end position="77"/>
    </location>
</feature>